<sequence>MKAVVVGASSPVVICSSLFLLLLLLTTQAPVSEAVTCAPTELSSCASAIVSSTPPSKLCCTKIREQKPCLCQYLKNPTLKRFVSSPNAKKVASTCGTPFPSC</sequence>
<evidence type="ECO:0000313" key="1">
    <source>
        <dbReference type="EMBL" id="KAI4319212.1"/>
    </source>
</evidence>
<keyword evidence="2" id="KW-1185">Reference proteome</keyword>
<gene>
    <name evidence="1" type="ORF">MLD38_032839</name>
</gene>
<proteinExistence type="predicted"/>
<comment type="caution">
    <text evidence="1">The sequence shown here is derived from an EMBL/GenBank/DDBJ whole genome shotgun (WGS) entry which is preliminary data.</text>
</comment>
<name>A0ACB9M4X8_9MYRT</name>
<reference evidence="2" key="1">
    <citation type="journal article" date="2023" name="Front. Plant Sci.">
        <title>Chromosomal-level genome assembly of Melastoma candidum provides insights into trichome evolution.</title>
        <authorList>
            <person name="Zhong Y."/>
            <person name="Wu W."/>
            <person name="Sun C."/>
            <person name="Zou P."/>
            <person name="Liu Y."/>
            <person name="Dai S."/>
            <person name="Zhou R."/>
        </authorList>
    </citation>
    <scope>NUCLEOTIDE SEQUENCE [LARGE SCALE GENOMIC DNA]</scope>
</reference>
<dbReference type="Proteomes" id="UP001057402">
    <property type="component" value="Chromosome 10"/>
</dbReference>
<accession>A0ACB9M4X8</accession>
<organism evidence="1 2">
    <name type="scientific">Melastoma candidum</name>
    <dbReference type="NCBI Taxonomy" id="119954"/>
    <lineage>
        <taxon>Eukaryota</taxon>
        <taxon>Viridiplantae</taxon>
        <taxon>Streptophyta</taxon>
        <taxon>Embryophyta</taxon>
        <taxon>Tracheophyta</taxon>
        <taxon>Spermatophyta</taxon>
        <taxon>Magnoliopsida</taxon>
        <taxon>eudicotyledons</taxon>
        <taxon>Gunneridae</taxon>
        <taxon>Pentapetalae</taxon>
        <taxon>rosids</taxon>
        <taxon>malvids</taxon>
        <taxon>Myrtales</taxon>
        <taxon>Melastomataceae</taxon>
        <taxon>Melastomatoideae</taxon>
        <taxon>Melastomateae</taxon>
        <taxon>Melastoma</taxon>
    </lineage>
</organism>
<evidence type="ECO:0000313" key="2">
    <source>
        <dbReference type="Proteomes" id="UP001057402"/>
    </source>
</evidence>
<dbReference type="EMBL" id="CM042889">
    <property type="protein sequence ID" value="KAI4319212.1"/>
    <property type="molecule type" value="Genomic_DNA"/>
</dbReference>
<protein>
    <submittedName>
        <fullName evidence="1">Uncharacterized protein</fullName>
    </submittedName>
</protein>